<evidence type="ECO:0000256" key="2">
    <source>
        <dbReference type="ARBA" id="ARBA00022614"/>
    </source>
</evidence>
<keyword evidence="6" id="KW-1185">Reference proteome</keyword>
<accession>A0A9P6R4J5</accession>
<dbReference type="SUPFAM" id="SSF52047">
    <property type="entry name" value="RNI-like"/>
    <property type="match status" value="2"/>
</dbReference>
<dbReference type="InterPro" id="IPR027038">
    <property type="entry name" value="RanGap"/>
</dbReference>
<evidence type="ECO:0000313" key="6">
    <source>
        <dbReference type="Proteomes" id="UP000738325"/>
    </source>
</evidence>
<keyword evidence="1" id="KW-0343">GTPase activation</keyword>
<evidence type="ECO:0008006" key="7">
    <source>
        <dbReference type="Google" id="ProtNLM"/>
    </source>
</evidence>
<sequence length="920" mass="102280">MSSTTQTFKFGSSVKRLDLISPETTREPQFIYVDDVLQVFQISGRVKFESDDLLSVRSKVSRYVDPSEPLYFGSLRESIMQIPEDIEVATNASLIVGNRSRKMLDTHFIVDGGVSSGYDKSIATHAITNSESEIRVMAELKEIRKEVMEELKEIHRDVKDSLELAKQMNDRLIMIQSKADAILTQSYELHEFTIPRLFIVLPETLTSWDPMTMLRTKFRLHFICECDEHTKPAKSTKALTSEISHELHLAMHEGYVVRKPTEFFKKYGPFLMVMLEVLKHGTVFACNVVPGASTLRSVTSQGIDYSLKYLEEIRTQIRQSDGVDVDSDAETLQHDLTRYLAGAKGLEGADLRQLGSYLTSSDNLMGNLYRMTTQDGHVKWVCHDHYRTGYQEEDAQNLRDVVNLARGEFDEQLGRITIALTSGFAATEFYKAVRKGNGVLELVLNLNWACDRSDLEELKDTLMRSRVSILRLSIQQFRASFSSILLSTSTRYEVFFRIRELPNMKMIHVVLPKEIVKLPNYQSKKSSHRCKLSIELVTGYIREKELGTLVQMLKTDSVLTILDLGDGSIGDHGTRALSEALKTNLTLTNLNNGAQALSTALKTDSTLTTLNLQSNLIREKGVQALSEALKTNSVLITLNLQRNSIDFKGALALILARRINSTLTTLNLQNNAICDRHVWELSEAFKTNSSLTTLDLVRSSIGTDRAQALSEALKPNFTLTTLNLGYNSIGDNGAQALSTTLKTDSTLTTLNLESNLIRENGAQALSEVLKTNSTLTTLNLEQNPIGSNGAKALSEALKTNSTLTTLNLLANFIGDNGAQALSEALKTNSTLTNLNLGYGWIGDNGAQALSEALKINSTLTTLNLWINSISDIGAQAFSETLKTNSTLTALYLDESSIEDNRIQALRKARKTNSTLATLTF</sequence>
<dbReference type="CDD" id="cd00116">
    <property type="entry name" value="LRR_RI"/>
    <property type="match status" value="1"/>
</dbReference>
<dbReference type="InterPro" id="IPR032675">
    <property type="entry name" value="LRR_dom_sf"/>
</dbReference>
<dbReference type="PANTHER" id="PTHR24113">
    <property type="entry name" value="RAN GTPASE-ACTIVATING PROTEIN 1"/>
    <property type="match status" value="1"/>
</dbReference>
<keyword evidence="3" id="KW-0677">Repeat</keyword>
<dbReference type="EMBL" id="JAAAIP010000973">
    <property type="protein sequence ID" value="KAG0311070.1"/>
    <property type="molecule type" value="Genomic_DNA"/>
</dbReference>
<dbReference type="GO" id="GO:0031267">
    <property type="term" value="F:small GTPase binding"/>
    <property type="evidence" value="ECO:0007669"/>
    <property type="project" value="TreeGrafter"/>
</dbReference>
<dbReference type="GO" id="GO:0005634">
    <property type="term" value="C:nucleus"/>
    <property type="evidence" value="ECO:0007669"/>
    <property type="project" value="TreeGrafter"/>
</dbReference>
<keyword evidence="2" id="KW-0433">Leucine-rich repeat</keyword>
<gene>
    <name evidence="5" type="ORF">BGZ99_010405</name>
</gene>
<evidence type="ECO:0000256" key="1">
    <source>
        <dbReference type="ARBA" id="ARBA00022468"/>
    </source>
</evidence>
<name>A0A9P6R4J5_9FUNG</name>
<dbReference type="OrthoDB" id="333024at2759"/>
<dbReference type="AlphaFoldDB" id="A0A9P6R4J5"/>
<evidence type="ECO:0000256" key="4">
    <source>
        <dbReference type="SAM" id="Coils"/>
    </source>
</evidence>
<dbReference type="PANTHER" id="PTHR24113:SF12">
    <property type="entry name" value="RAN GTPASE-ACTIVATING PROTEIN 1"/>
    <property type="match status" value="1"/>
</dbReference>
<dbReference type="GO" id="GO:0048471">
    <property type="term" value="C:perinuclear region of cytoplasm"/>
    <property type="evidence" value="ECO:0007669"/>
    <property type="project" value="TreeGrafter"/>
</dbReference>
<dbReference type="GO" id="GO:0005096">
    <property type="term" value="F:GTPase activator activity"/>
    <property type="evidence" value="ECO:0007669"/>
    <property type="project" value="UniProtKB-KW"/>
</dbReference>
<dbReference type="Gene3D" id="3.80.10.10">
    <property type="entry name" value="Ribonuclease Inhibitor"/>
    <property type="match status" value="5"/>
</dbReference>
<reference evidence="5" key="1">
    <citation type="journal article" date="2020" name="Fungal Divers.">
        <title>Resolving the Mortierellaceae phylogeny through synthesis of multi-gene phylogenetics and phylogenomics.</title>
        <authorList>
            <person name="Vandepol N."/>
            <person name="Liber J."/>
            <person name="Desiro A."/>
            <person name="Na H."/>
            <person name="Kennedy M."/>
            <person name="Barry K."/>
            <person name="Grigoriev I.V."/>
            <person name="Miller A.N."/>
            <person name="O'Donnell K."/>
            <person name="Stajich J.E."/>
            <person name="Bonito G."/>
        </authorList>
    </citation>
    <scope>NUCLEOTIDE SEQUENCE</scope>
    <source>
        <strain evidence="5">REB-010B</strain>
    </source>
</reference>
<feature type="coiled-coil region" evidence="4">
    <location>
        <begin position="137"/>
        <end position="168"/>
    </location>
</feature>
<evidence type="ECO:0000313" key="5">
    <source>
        <dbReference type="EMBL" id="KAG0311070.1"/>
    </source>
</evidence>
<dbReference type="GO" id="GO:0006913">
    <property type="term" value="P:nucleocytoplasmic transport"/>
    <property type="evidence" value="ECO:0007669"/>
    <property type="project" value="TreeGrafter"/>
</dbReference>
<comment type="caution">
    <text evidence="5">The sequence shown here is derived from an EMBL/GenBank/DDBJ whole genome shotgun (WGS) entry which is preliminary data.</text>
</comment>
<organism evidence="5 6">
    <name type="scientific">Dissophora globulifera</name>
    <dbReference type="NCBI Taxonomy" id="979702"/>
    <lineage>
        <taxon>Eukaryota</taxon>
        <taxon>Fungi</taxon>
        <taxon>Fungi incertae sedis</taxon>
        <taxon>Mucoromycota</taxon>
        <taxon>Mortierellomycotina</taxon>
        <taxon>Mortierellomycetes</taxon>
        <taxon>Mortierellales</taxon>
        <taxon>Mortierellaceae</taxon>
        <taxon>Dissophora</taxon>
    </lineage>
</organism>
<keyword evidence="4" id="KW-0175">Coiled coil</keyword>
<protein>
    <recommendedName>
        <fullName evidence="7">RNI-like protein</fullName>
    </recommendedName>
</protein>
<dbReference type="InterPro" id="IPR001611">
    <property type="entry name" value="Leu-rich_rpt"/>
</dbReference>
<dbReference type="Pfam" id="PF13516">
    <property type="entry name" value="LRR_6"/>
    <property type="match status" value="7"/>
</dbReference>
<proteinExistence type="predicted"/>
<evidence type="ECO:0000256" key="3">
    <source>
        <dbReference type="ARBA" id="ARBA00022737"/>
    </source>
</evidence>
<dbReference type="Proteomes" id="UP000738325">
    <property type="component" value="Unassembled WGS sequence"/>
</dbReference>
<dbReference type="GO" id="GO:0005829">
    <property type="term" value="C:cytosol"/>
    <property type="evidence" value="ECO:0007669"/>
    <property type="project" value="TreeGrafter"/>
</dbReference>
<dbReference type="SMART" id="SM00368">
    <property type="entry name" value="LRR_RI"/>
    <property type="match status" value="10"/>
</dbReference>